<dbReference type="GO" id="GO:0000139">
    <property type="term" value="C:Golgi membrane"/>
    <property type="evidence" value="ECO:0007669"/>
    <property type="project" value="TreeGrafter"/>
</dbReference>
<accession>A0A5B7IE18</accession>
<protein>
    <submittedName>
        <fullName evidence="1">Golgi apparatus protein 1</fullName>
    </submittedName>
</protein>
<reference evidence="1 2" key="1">
    <citation type="submission" date="2019-05" db="EMBL/GenBank/DDBJ databases">
        <title>Another draft genome of Portunus trituberculatus and its Hox gene families provides insights of decapod evolution.</title>
        <authorList>
            <person name="Jeong J.-H."/>
            <person name="Song I."/>
            <person name="Kim S."/>
            <person name="Choi T."/>
            <person name="Kim D."/>
            <person name="Ryu S."/>
            <person name="Kim W."/>
        </authorList>
    </citation>
    <scope>NUCLEOTIDE SEQUENCE [LARGE SCALE GENOMIC DNA]</scope>
    <source>
        <tissue evidence="1">Muscle</tissue>
    </source>
</reference>
<evidence type="ECO:0000313" key="1">
    <source>
        <dbReference type="EMBL" id="MPC83621.1"/>
    </source>
</evidence>
<dbReference type="OrthoDB" id="2015434at2759"/>
<dbReference type="PANTHER" id="PTHR11884:SF1">
    <property type="entry name" value="GOLGI APPARATUS PROTEIN 1"/>
    <property type="match status" value="1"/>
</dbReference>
<comment type="caution">
    <text evidence="1">The sequence shown here is derived from an EMBL/GenBank/DDBJ whole genome shotgun (WGS) entry which is preliminary data.</text>
</comment>
<dbReference type="PANTHER" id="PTHR11884">
    <property type="entry name" value="SELECTIN LIGAND RELATED"/>
    <property type="match status" value="1"/>
</dbReference>
<dbReference type="EMBL" id="VSRR010062947">
    <property type="protein sequence ID" value="MPC83621.1"/>
    <property type="molecule type" value="Genomic_DNA"/>
</dbReference>
<name>A0A5B7IE18_PORTR</name>
<evidence type="ECO:0000313" key="2">
    <source>
        <dbReference type="Proteomes" id="UP000324222"/>
    </source>
</evidence>
<dbReference type="InterPro" id="IPR001893">
    <property type="entry name" value="Cys-rich_GLG1_repeat"/>
</dbReference>
<keyword evidence="2" id="KW-1185">Reference proteome</keyword>
<dbReference type="Proteomes" id="UP000324222">
    <property type="component" value="Unassembled WGS sequence"/>
</dbReference>
<gene>
    <name evidence="1" type="primary">Glg1</name>
    <name evidence="1" type="ORF">E2C01_078335</name>
</gene>
<sequence length="102" mass="12263">MKREEERKKEEEGRESHSSPYIIHQLAELQSDDFHLDRPLFFSCREDREKFCGKVRSGEGRVYKCLIKHKTDRGMSKELYLHLCPDHCLCLSALWYKLYLKI</sequence>
<organism evidence="1 2">
    <name type="scientific">Portunus trituberculatus</name>
    <name type="common">Swimming crab</name>
    <name type="synonym">Neptunus trituberculatus</name>
    <dbReference type="NCBI Taxonomy" id="210409"/>
    <lineage>
        <taxon>Eukaryota</taxon>
        <taxon>Metazoa</taxon>
        <taxon>Ecdysozoa</taxon>
        <taxon>Arthropoda</taxon>
        <taxon>Crustacea</taxon>
        <taxon>Multicrustacea</taxon>
        <taxon>Malacostraca</taxon>
        <taxon>Eumalacostraca</taxon>
        <taxon>Eucarida</taxon>
        <taxon>Decapoda</taxon>
        <taxon>Pleocyemata</taxon>
        <taxon>Brachyura</taxon>
        <taxon>Eubrachyura</taxon>
        <taxon>Portunoidea</taxon>
        <taxon>Portunidae</taxon>
        <taxon>Portuninae</taxon>
        <taxon>Portunus</taxon>
    </lineage>
</organism>
<dbReference type="GO" id="GO:0017134">
    <property type="term" value="F:fibroblast growth factor binding"/>
    <property type="evidence" value="ECO:0007669"/>
    <property type="project" value="TreeGrafter"/>
</dbReference>
<dbReference type="Pfam" id="PF00839">
    <property type="entry name" value="Cys_rich_FGFR"/>
    <property type="match status" value="1"/>
</dbReference>
<dbReference type="AlphaFoldDB" id="A0A5B7IE18"/>
<dbReference type="InterPro" id="IPR039728">
    <property type="entry name" value="GLG1"/>
</dbReference>
<proteinExistence type="predicted"/>